<feature type="region of interest" description="Disordered" evidence="1">
    <location>
        <begin position="105"/>
        <end position="130"/>
    </location>
</feature>
<evidence type="ECO:0000313" key="3">
    <source>
        <dbReference type="Proteomes" id="UP000053424"/>
    </source>
</evidence>
<gene>
    <name evidence="2" type="ORF">M413DRAFT_443282</name>
</gene>
<keyword evidence="3" id="KW-1185">Reference proteome</keyword>
<dbReference type="Proteomes" id="UP000053424">
    <property type="component" value="Unassembled WGS sequence"/>
</dbReference>
<reference evidence="2 3" key="1">
    <citation type="submission" date="2014-04" db="EMBL/GenBank/DDBJ databases">
        <authorList>
            <consortium name="DOE Joint Genome Institute"/>
            <person name="Kuo A."/>
            <person name="Gay G."/>
            <person name="Dore J."/>
            <person name="Kohler A."/>
            <person name="Nagy L.G."/>
            <person name="Floudas D."/>
            <person name="Copeland A."/>
            <person name="Barry K.W."/>
            <person name="Cichocki N."/>
            <person name="Veneault-Fourrey C."/>
            <person name="LaButti K."/>
            <person name="Lindquist E.A."/>
            <person name="Lipzen A."/>
            <person name="Lundell T."/>
            <person name="Morin E."/>
            <person name="Murat C."/>
            <person name="Sun H."/>
            <person name="Tunlid A."/>
            <person name="Henrissat B."/>
            <person name="Grigoriev I.V."/>
            <person name="Hibbett D.S."/>
            <person name="Martin F."/>
            <person name="Nordberg H.P."/>
            <person name="Cantor M.N."/>
            <person name="Hua S.X."/>
        </authorList>
    </citation>
    <scope>NUCLEOTIDE SEQUENCE [LARGE SCALE GENOMIC DNA]</scope>
    <source>
        <strain evidence="3">h7</strain>
    </source>
</reference>
<dbReference type="EMBL" id="KN831774">
    <property type="protein sequence ID" value="KIM44262.1"/>
    <property type="molecule type" value="Genomic_DNA"/>
</dbReference>
<reference evidence="3" key="2">
    <citation type="submission" date="2015-01" db="EMBL/GenBank/DDBJ databases">
        <title>Evolutionary Origins and Diversification of the Mycorrhizal Mutualists.</title>
        <authorList>
            <consortium name="DOE Joint Genome Institute"/>
            <consortium name="Mycorrhizal Genomics Consortium"/>
            <person name="Kohler A."/>
            <person name="Kuo A."/>
            <person name="Nagy L.G."/>
            <person name="Floudas D."/>
            <person name="Copeland A."/>
            <person name="Barry K.W."/>
            <person name="Cichocki N."/>
            <person name="Veneault-Fourrey C."/>
            <person name="LaButti K."/>
            <person name="Lindquist E.A."/>
            <person name="Lipzen A."/>
            <person name="Lundell T."/>
            <person name="Morin E."/>
            <person name="Murat C."/>
            <person name="Riley R."/>
            <person name="Ohm R."/>
            <person name="Sun H."/>
            <person name="Tunlid A."/>
            <person name="Henrissat B."/>
            <person name="Grigoriev I.V."/>
            <person name="Hibbett D.S."/>
            <person name="Martin F."/>
        </authorList>
    </citation>
    <scope>NUCLEOTIDE SEQUENCE [LARGE SCALE GENOMIC DNA]</scope>
    <source>
        <strain evidence="3">h7</strain>
    </source>
</reference>
<accession>A0A0C2YTD6</accession>
<sequence length="348" mass="37753">MNPPPNNLIVFGFLQKDVPEAEETLAQSPMSPSQFFSSPTAPALGLNFLNAPRLPGFAGDDGRPFRTYQKAKFYDAPTLSSDAHADFGMRRLDKRLEAATIMGHDTSDKQQSVRRGVGNSNQVNPRPLRRRHALRGEFSDDGDHSDCSTTAVRGTGVRHKLRRSSVRFWPYQAIQRQNRDALHRSRSHNYSTTAQAGSPPQSFYDRGLSSLSPGGTVNQEVVNPFGLRHPLSFVPLALSHNPLQTPPEPSNAILPTHGRAAPPVPGSTPRVFAEAGVQTNDAGNSPIPSNVSNAQPMSGGNPRKRSRDDDQAEGSPAARPLTRRRTSLGSSEVVPSTLLRRSGSISMA</sequence>
<protein>
    <submittedName>
        <fullName evidence="2">Uncharacterized protein</fullName>
    </submittedName>
</protein>
<evidence type="ECO:0000256" key="1">
    <source>
        <dbReference type="SAM" id="MobiDB-lite"/>
    </source>
</evidence>
<proteinExistence type="predicted"/>
<evidence type="ECO:0000313" key="2">
    <source>
        <dbReference type="EMBL" id="KIM44262.1"/>
    </source>
</evidence>
<feature type="region of interest" description="Disordered" evidence="1">
    <location>
        <begin position="240"/>
        <end position="348"/>
    </location>
</feature>
<dbReference type="AlphaFoldDB" id="A0A0C2YTD6"/>
<feature type="region of interest" description="Disordered" evidence="1">
    <location>
        <begin position="178"/>
        <end position="211"/>
    </location>
</feature>
<name>A0A0C2YTD6_HEBCY</name>
<feature type="compositionally biased region" description="Polar residues" evidence="1">
    <location>
        <begin position="277"/>
        <end position="298"/>
    </location>
</feature>
<dbReference type="HOGENOM" id="CLU_797073_0_0_1"/>
<organism evidence="2 3">
    <name type="scientific">Hebeloma cylindrosporum</name>
    <dbReference type="NCBI Taxonomy" id="76867"/>
    <lineage>
        <taxon>Eukaryota</taxon>
        <taxon>Fungi</taxon>
        <taxon>Dikarya</taxon>
        <taxon>Basidiomycota</taxon>
        <taxon>Agaricomycotina</taxon>
        <taxon>Agaricomycetes</taxon>
        <taxon>Agaricomycetidae</taxon>
        <taxon>Agaricales</taxon>
        <taxon>Agaricineae</taxon>
        <taxon>Hymenogastraceae</taxon>
        <taxon>Hebeloma</taxon>
    </lineage>
</organism>
<feature type="compositionally biased region" description="Polar residues" evidence="1">
    <location>
        <begin position="188"/>
        <end position="201"/>
    </location>
</feature>